<feature type="repeat" description="NHL" evidence="2">
    <location>
        <begin position="304"/>
        <end position="346"/>
    </location>
</feature>
<evidence type="ECO:0000313" key="3">
    <source>
        <dbReference type="EMBL" id="CAF1129385.1"/>
    </source>
</evidence>
<dbReference type="PANTHER" id="PTHR24104">
    <property type="entry name" value="E3 UBIQUITIN-PROTEIN LIGASE NHLRC1-RELATED"/>
    <property type="match status" value="1"/>
</dbReference>
<dbReference type="GO" id="GO:0008270">
    <property type="term" value="F:zinc ion binding"/>
    <property type="evidence" value="ECO:0007669"/>
    <property type="project" value="UniProtKB-KW"/>
</dbReference>
<protein>
    <submittedName>
        <fullName evidence="3">Uncharacterized protein</fullName>
    </submittedName>
</protein>
<evidence type="ECO:0000256" key="1">
    <source>
        <dbReference type="ARBA" id="ARBA00022737"/>
    </source>
</evidence>
<dbReference type="InterPro" id="IPR001258">
    <property type="entry name" value="NHL_repeat"/>
</dbReference>
<dbReference type="Proteomes" id="UP000663852">
    <property type="component" value="Unassembled WGS sequence"/>
</dbReference>
<dbReference type="OrthoDB" id="654191at2759"/>
<proteinExistence type="predicted"/>
<dbReference type="InterPro" id="IPR050952">
    <property type="entry name" value="TRIM-NHL_E3_ligases"/>
</dbReference>
<keyword evidence="5" id="KW-1185">Reference proteome</keyword>
<accession>A0A814R5W2</accession>
<dbReference type="Proteomes" id="UP000663828">
    <property type="component" value="Unassembled WGS sequence"/>
</dbReference>
<reference evidence="3" key="1">
    <citation type="submission" date="2021-02" db="EMBL/GenBank/DDBJ databases">
        <authorList>
            <person name="Nowell W R."/>
        </authorList>
    </citation>
    <scope>NUCLEOTIDE SEQUENCE</scope>
</reference>
<dbReference type="SUPFAM" id="SSF101898">
    <property type="entry name" value="NHL repeat"/>
    <property type="match status" value="1"/>
</dbReference>
<dbReference type="InterPro" id="IPR011042">
    <property type="entry name" value="6-blade_b-propeller_TolB-like"/>
</dbReference>
<comment type="caution">
    <text evidence="3">The sequence shown here is derived from an EMBL/GenBank/DDBJ whole genome shotgun (WGS) entry which is preliminary data.</text>
</comment>
<dbReference type="EMBL" id="CAJNOJ010000162">
    <property type="protein sequence ID" value="CAF1223962.1"/>
    <property type="molecule type" value="Genomic_DNA"/>
</dbReference>
<evidence type="ECO:0000313" key="4">
    <source>
        <dbReference type="EMBL" id="CAF1223962.1"/>
    </source>
</evidence>
<gene>
    <name evidence="4" type="ORF">EDS130_LOCUS26573</name>
    <name evidence="3" type="ORF">XAT740_LOCUS19817</name>
</gene>
<evidence type="ECO:0000256" key="2">
    <source>
        <dbReference type="PROSITE-ProRule" id="PRU00504"/>
    </source>
</evidence>
<dbReference type="Gene3D" id="2.120.10.30">
    <property type="entry name" value="TolB, C-terminal domain"/>
    <property type="match status" value="3"/>
</dbReference>
<dbReference type="PROSITE" id="PS51125">
    <property type="entry name" value="NHL"/>
    <property type="match status" value="1"/>
</dbReference>
<sequence>MMLLCICIQQQYAIILFWFLNSVNSQTFSQSRFDYLSPGKQFLPANFSAQLISTLSTNSLRRCAIVCHMQSLCRIFDYEVYLPQQCRLFEGDLTTMGSAISSPSANSRVGVLQTTSTLFAAHGLPCPSQCEHSRYLTCKNGSRCECFPHHYWDSSMCLPQSPLVGSPCNQSKSMCRQDIHLFCLRLDQCGPLSVYAGVTIADQNSYIAGNSNGGLSQPMSIAVNQSIVLIADGTRNQIVQFSDSNSPENNGSVVFRNWTNGESFNHPYNIYLDIRHGNNLYVTDAGNNRIILFSNMQSTLPVPKIVAGTGSGGNSLNNPSGVRVDSHGNMIISDFFNNRVLKYAPNSTSGYIIAGTGSAGSDSMSLNNPSAMHLDEYNSLLYVVDTSNHRVQRYFLNGSIPMVGTTVAGNNGAGSGSNQLRSPYGIWVSNKTGAIYIADTMNNRIQRWKVGATSGVTVAGSPTGVVGSNSTMLNSPYRVTADVNETYLYVSDTSNKRIQRFQLI</sequence>
<name>A0A814R5W2_ADIRI</name>
<dbReference type="CDD" id="cd05819">
    <property type="entry name" value="NHL"/>
    <property type="match status" value="1"/>
</dbReference>
<dbReference type="EMBL" id="CAJNOR010001363">
    <property type="protein sequence ID" value="CAF1129385.1"/>
    <property type="molecule type" value="Genomic_DNA"/>
</dbReference>
<evidence type="ECO:0000313" key="5">
    <source>
        <dbReference type="Proteomes" id="UP000663828"/>
    </source>
</evidence>
<keyword evidence="1" id="KW-0677">Repeat</keyword>
<dbReference type="PANTHER" id="PTHR24104:SF25">
    <property type="entry name" value="PROTEIN LIN-41"/>
    <property type="match status" value="1"/>
</dbReference>
<organism evidence="3 5">
    <name type="scientific">Adineta ricciae</name>
    <name type="common">Rotifer</name>
    <dbReference type="NCBI Taxonomy" id="249248"/>
    <lineage>
        <taxon>Eukaryota</taxon>
        <taxon>Metazoa</taxon>
        <taxon>Spiralia</taxon>
        <taxon>Gnathifera</taxon>
        <taxon>Rotifera</taxon>
        <taxon>Eurotatoria</taxon>
        <taxon>Bdelloidea</taxon>
        <taxon>Adinetida</taxon>
        <taxon>Adinetidae</taxon>
        <taxon>Adineta</taxon>
    </lineage>
</organism>
<dbReference type="AlphaFoldDB" id="A0A814R5W2"/>